<protein>
    <submittedName>
        <fullName evidence="1">Uncharacterized protein</fullName>
    </submittedName>
</protein>
<evidence type="ECO:0000313" key="1">
    <source>
        <dbReference type="EMBL" id="AZR72499.1"/>
    </source>
</evidence>
<reference evidence="1 2" key="1">
    <citation type="submission" date="2016-07" db="EMBL/GenBank/DDBJ databases">
        <title>Genome and transcriptome analysis of iron-reducing fermentative bacteria Anoxybacter fermentans.</title>
        <authorList>
            <person name="Zeng X."/>
            <person name="Shao Z."/>
        </authorList>
    </citation>
    <scope>NUCLEOTIDE SEQUENCE [LARGE SCALE GENOMIC DNA]</scope>
    <source>
        <strain evidence="1 2">DY22613</strain>
    </source>
</reference>
<evidence type="ECO:0000313" key="2">
    <source>
        <dbReference type="Proteomes" id="UP000267250"/>
    </source>
</evidence>
<dbReference type="EMBL" id="CP016379">
    <property type="protein sequence ID" value="AZR72499.1"/>
    <property type="molecule type" value="Genomic_DNA"/>
</dbReference>
<dbReference type="KEGG" id="aft:BBF96_03340"/>
<dbReference type="RefSeq" id="WP_127015828.1">
    <property type="nucleotide sequence ID" value="NZ_CP016379.1"/>
</dbReference>
<name>A0A3Q9HP48_9FIRM</name>
<keyword evidence="2" id="KW-1185">Reference proteome</keyword>
<organism evidence="1 2">
    <name type="scientific">Anoxybacter fermentans</name>
    <dbReference type="NCBI Taxonomy" id="1323375"/>
    <lineage>
        <taxon>Bacteria</taxon>
        <taxon>Bacillati</taxon>
        <taxon>Bacillota</taxon>
        <taxon>Clostridia</taxon>
        <taxon>Halanaerobiales</taxon>
        <taxon>Anoxybacter</taxon>
    </lineage>
</organism>
<dbReference type="Proteomes" id="UP000267250">
    <property type="component" value="Chromosome"/>
</dbReference>
<proteinExistence type="predicted"/>
<gene>
    <name evidence="1" type="ORF">BBF96_03340</name>
</gene>
<accession>A0A3Q9HP48</accession>
<dbReference type="AlphaFoldDB" id="A0A3Q9HP48"/>
<dbReference type="OrthoDB" id="2990200at2"/>
<sequence length="107" mass="12513">MNEFVLGQLDAYCYMVERGKPAAMIPVQKHYTAEAIKFISKCSNSKLKVFVENLSDDWDTLWIYKYPHILEVIKELQQAPDNIFSKWALGKLFGYDEESIQNFINRS</sequence>